<protein>
    <submittedName>
        <fullName evidence="4">Acetyltransferases</fullName>
    </submittedName>
</protein>
<dbReference type="InterPro" id="IPR050680">
    <property type="entry name" value="YpeA/RimI_acetyltransf"/>
</dbReference>
<evidence type="ECO:0000256" key="1">
    <source>
        <dbReference type="ARBA" id="ARBA00022679"/>
    </source>
</evidence>
<dbReference type="STRING" id="36842.SAMN02194393_04996"/>
<organism evidence="4 5">
    <name type="scientific">Maledivibacter halophilus</name>
    <dbReference type="NCBI Taxonomy" id="36842"/>
    <lineage>
        <taxon>Bacteria</taxon>
        <taxon>Bacillati</taxon>
        <taxon>Bacillota</taxon>
        <taxon>Clostridia</taxon>
        <taxon>Peptostreptococcales</taxon>
        <taxon>Caminicellaceae</taxon>
        <taxon>Maledivibacter</taxon>
    </lineage>
</organism>
<feature type="domain" description="N-acetyltransferase" evidence="3">
    <location>
        <begin position="9"/>
        <end position="160"/>
    </location>
</feature>
<dbReference type="EMBL" id="FUZT01000019">
    <property type="protein sequence ID" value="SKC89272.1"/>
    <property type="molecule type" value="Genomic_DNA"/>
</dbReference>
<dbReference type="GO" id="GO:0016747">
    <property type="term" value="F:acyltransferase activity, transferring groups other than amino-acyl groups"/>
    <property type="evidence" value="ECO:0007669"/>
    <property type="project" value="InterPro"/>
</dbReference>
<dbReference type="RefSeq" id="WP_079495591.1">
    <property type="nucleotide sequence ID" value="NZ_FUZT01000019.1"/>
</dbReference>
<dbReference type="PANTHER" id="PTHR43420">
    <property type="entry name" value="ACETYLTRANSFERASE"/>
    <property type="match status" value="1"/>
</dbReference>
<dbReference type="OrthoDB" id="7163760at2"/>
<dbReference type="PANTHER" id="PTHR43420:SF12">
    <property type="entry name" value="N-ACETYLTRANSFERASE DOMAIN-CONTAINING PROTEIN"/>
    <property type="match status" value="1"/>
</dbReference>
<feature type="domain" description="N-acetyltransferase" evidence="3">
    <location>
        <begin position="169"/>
        <end position="325"/>
    </location>
</feature>
<name>A0A1T5MM31_9FIRM</name>
<evidence type="ECO:0000313" key="4">
    <source>
        <dbReference type="EMBL" id="SKC89272.1"/>
    </source>
</evidence>
<keyword evidence="5" id="KW-1185">Reference proteome</keyword>
<dbReference type="PROSITE" id="PS51186">
    <property type="entry name" value="GNAT"/>
    <property type="match status" value="2"/>
</dbReference>
<dbReference type="Proteomes" id="UP000190285">
    <property type="component" value="Unassembled WGS sequence"/>
</dbReference>
<dbReference type="CDD" id="cd04301">
    <property type="entry name" value="NAT_SF"/>
    <property type="match status" value="2"/>
</dbReference>
<keyword evidence="1 4" id="KW-0808">Transferase</keyword>
<sequence length="325" mass="37332">MKKIQKPWIKIKETIEQEDYNLINKLQEQCIRNDQTTLKLELDYKLGAISKNDKISCIQKLNEFMYYDGQEIIGYIGICGFGVLGSPIEVNGMVHPAYRGQGVFRMLSELVISEWKRRNLKSMLLLCDRKSSSGQAFIKESGAQYKYSEYEMYLKENNLESFQRQECGITLRKATNEDAYEIARQNIIYFNNKDSKSNLKDGDSDIISTETEVNIPNKDMILPEEEEKRGMTIYLAQKDEKIIGKVHIQLISRIGGIYGLGVLPEHRGKGFGREILIMAIEKLKEENAMEIMLQVATENSNALNLYSSCGFKEISTVDYYEITSQ</sequence>
<dbReference type="InterPro" id="IPR000182">
    <property type="entry name" value="GNAT_dom"/>
</dbReference>
<dbReference type="Pfam" id="PF00583">
    <property type="entry name" value="Acetyltransf_1"/>
    <property type="match status" value="1"/>
</dbReference>
<accession>A0A1T5MM31</accession>
<dbReference type="SUPFAM" id="SSF55729">
    <property type="entry name" value="Acyl-CoA N-acyltransferases (Nat)"/>
    <property type="match status" value="1"/>
</dbReference>
<keyword evidence="2" id="KW-0012">Acyltransferase</keyword>
<reference evidence="4 5" key="1">
    <citation type="submission" date="2017-02" db="EMBL/GenBank/DDBJ databases">
        <authorList>
            <person name="Peterson S.W."/>
        </authorList>
    </citation>
    <scope>NUCLEOTIDE SEQUENCE [LARGE SCALE GENOMIC DNA]</scope>
    <source>
        <strain evidence="4 5">M1</strain>
    </source>
</reference>
<dbReference type="Gene3D" id="3.40.630.30">
    <property type="match status" value="2"/>
</dbReference>
<evidence type="ECO:0000259" key="3">
    <source>
        <dbReference type="PROSITE" id="PS51186"/>
    </source>
</evidence>
<dbReference type="AlphaFoldDB" id="A0A1T5MM31"/>
<evidence type="ECO:0000256" key="2">
    <source>
        <dbReference type="ARBA" id="ARBA00023315"/>
    </source>
</evidence>
<evidence type="ECO:0000313" key="5">
    <source>
        <dbReference type="Proteomes" id="UP000190285"/>
    </source>
</evidence>
<gene>
    <name evidence="4" type="ORF">SAMN02194393_04996</name>
</gene>
<proteinExistence type="predicted"/>
<dbReference type="InterPro" id="IPR016181">
    <property type="entry name" value="Acyl_CoA_acyltransferase"/>
</dbReference>